<sequence>MNFLIQILISIFIGACFTFLAKRFDKSQTLYFFTGFFISLFTRIIYLFIYGFITEFTIDQEFNLHKYLSIILSIVIAYILFMVLKKRLIKSQSEHLDINEIGKQ</sequence>
<feature type="transmembrane region" description="Helical" evidence="1">
    <location>
        <begin position="31"/>
        <end position="53"/>
    </location>
</feature>
<keyword evidence="1" id="KW-0472">Membrane</keyword>
<feature type="transmembrane region" description="Helical" evidence="1">
    <location>
        <begin position="6"/>
        <end position="24"/>
    </location>
</feature>
<proteinExistence type="predicted"/>
<keyword evidence="3" id="KW-1185">Reference proteome</keyword>
<evidence type="ECO:0000256" key="1">
    <source>
        <dbReference type="SAM" id="Phobius"/>
    </source>
</evidence>
<accession>A0ABV8R9B8</accession>
<dbReference type="Proteomes" id="UP001595826">
    <property type="component" value="Unassembled WGS sequence"/>
</dbReference>
<dbReference type="EMBL" id="JBHSCY010000002">
    <property type="protein sequence ID" value="MFC4268992.1"/>
    <property type="molecule type" value="Genomic_DNA"/>
</dbReference>
<dbReference type="RefSeq" id="WP_377409858.1">
    <property type="nucleotide sequence ID" value="NZ_JBHSCY010000002.1"/>
</dbReference>
<keyword evidence="1" id="KW-0812">Transmembrane</keyword>
<evidence type="ECO:0000313" key="3">
    <source>
        <dbReference type="Proteomes" id="UP001595826"/>
    </source>
</evidence>
<feature type="transmembrane region" description="Helical" evidence="1">
    <location>
        <begin position="65"/>
        <end position="84"/>
    </location>
</feature>
<evidence type="ECO:0000313" key="2">
    <source>
        <dbReference type="EMBL" id="MFC4268992.1"/>
    </source>
</evidence>
<protein>
    <submittedName>
        <fullName evidence="2">Uncharacterized protein</fullName>
    </submittedName>
</protein>
<name>A0ABV8R9B8_9FLAO</name>
<organism evidence="2 3">
    <name type="scientific">Polaribacter marinivivus</name>
    <dbReference type="NCBI Taxonomy" id="1524260"/>
    <lineage>
        <taxon>Bacteria</taxon>
        <taxon>Pseudomonadati</taxon>
        <taxon>Bacteroidota</taxon>
        <taxon>Flavobacteriia</taxon>
        <taxon>Flavobacteriales</taxon>
        <taxon>Flavobacteriaceae</taxon>
    </lineage>
</organism>
<keyword evidence="1" id="KW-1133">Transmembrane helix</keyword>
<gene>
    <name evidence="2" type="ORF">ACFOWD_08770</name>
</gene>
<reference evidence="3" key="1">
    <citation type="journal article" date="2019" name="Int. J. Syst. Evol. Microbiol.">
        <title>The Global Catalogue of Microorganisms (GCM) 10K type strain sequencing project: providing services to taxonomists for standard genome sequencing and annotation.</title>
        <authorList>
            <consortium name="The Broad Institute Genomics Platform"/>
            <consortium name="The Broad Institute Genome Sequencing Center for Infectious Disease"/>
            <person name="Wu L."/>
            <person name="Ma J."/>
        </authorList>
    </citation>
    <scope>NUCLEOTIDE SEQUENCE [LARGE SCALE GENOMIC DNA]</scope>
    <source>
        <strain evidence="3">CECT 8655</strain>
    </source>
</reference>
<comment type="caution">
    <text evidence="2">The sequence shown here is derived from an EMBL/GenBank/DDBJ whole genome shotgun (WGS) entry which is preliminary data.</text>
</comment>